<feature type="domain" description="L,D-TPase catalytic" evidence="2">
    <location>
        <begin position="611"/>
        <end position="708"/>
    </location>
</feature>
<feature type="compositionally biased region" description="Basic and acidic residues" evidence="1">
    <location>
        <begin position="241"/>
        <end position="251"/>
    </location>
</feature>
<dbReference type="InterPro" id="IPR005490">
    <property type="entry name" value="LD_TPept_cat_dom"/>
</dbReference>
<dbReference type="Proteomes" id="UP000198869">
    <property type="component" value="Unassembled WGS sequence"/>
</dbReference>
<keyword evidence="4" id="KW-1185">Reference proteome</keyword>
<dbReference type="GO" id="GO:0016740">
    <property type="term" value="F:transferase activity"/>
    <property type="evidence" value="ECO:0007669"/>
    <property type="project" value="InterPro"/>
</dbReference>
<organism evidence="3 4">
    <name type="scientific">Chryseobacterium taeanense</name>
    <dbReference type="NCBI Taxonomy" id="311334"/>
    <lineage>
        <taxon>Bacteria</taxon>
        <taxon>Pseudomonadati</taxon>
        <taxon>Bacteroidota</taxon>
        <taxon>Flavobacteriia</taxon>
        <taxon>Flavobacteriales</taxon>
        <taxon>Weeksellaceae</taxon>
        <taxon>Chryseobacterium group</taxon>
        <taxon>Chryseobacterium</taxon>
    </lineage>
</organism>
<sequence>MISGNISPIVGEKQTYHIVGWYPDTPKEERDPGNVTWELFRKRSNGKFSTTNIKKKGDSSFTFGEASLGNTYRLEGYLHRPEGGGIIITPKPSKIPQINKVGLFYVDDTRGSMFSFMEKLRARAYCCNMFNKELVFTLWEDDAIGSGHHKSNKAIDSQKAKVNKNGIAVAEFMLTKALTKKAMQGEVDSKQLEFYVTVEYYKSKKHATENVEIDNPYAQYYKPKPYEPPVTPKAKGSPAEQKPKSRKEERGILDAVTDQLTDLWDWQESKGTITKDKTPTVRKPEGRSVVVVKGQETSKKNNICICQSYDLIWGQKVSCEFRKKVVEIANTLGKDPNLLMAGMALETGRTFSPTAGAGTSYVGLIQFGDLAAESVGTTISALLKMTDIQQLHYVEKYLQKKKDKINTLTDFYLSILMPIDVGKGNQPNYTVFDNKYPLEYSKKGILTDLSKSRHYGYRQNPAFFFEGELHKKIKIKRSDGKYQVFKELHDEKKVWYENGEKKYEGEGKTYIWEIEKSISKFYEDGKNHKAKVFECQKESKQDTLPSTEKDTWNVIITEHYTGKMCTHIEMTPIRNNCRRGKIEVYDHNGKIVFTISDCLLEGIAGEDRMIKDSDAPFGTYKISASPFIMGSLSGDKRTSYGPNPRLSFEPILGHDDEAAKSGRSLIRIHGGRQETKKFQPRPNPVLLRTHGCIRIWDADAKRFYEWWRDYHKSNPEIRPGKLKIIK</sequence>
<protein>
    <submittedName>
        <fullName evidence="3">L,D-transpeptidase catalytic domain</fullName>
    </submittedName>
</protein>
<dbReference type="AlphaFoldDB" id="A0A1G8DTZ7"/>
<proteinExistence type="predicted"/>
<feature type="region of interest" description="Disordered" evidence="1">
    <location>
        <begin position="222"/>
        <end position="251"/>
    </location>
</feature>
<dbReference type="CDD" id="cd16913">
    <property type="entry name" value="YkuD_like"/>
    <property type="match status" value="1"/>
</dbReference>
<reference evidence="4" key="1">
    <citation type="submission" date="2016-10" db="EMBL/GenBank/DDBJ databases">
        <authorList>
            <person name="Varghese N."/>
            <person name="Submissions S."/>
        </authorList>
    </citation>
    <scope>NUCLEOTIDE SEQUENCE [LARGE SCALE GENOMIC DNA]</scope>
    <source>
        <strain evidence="4">DSM 17071</strain>
    </source>
</reference>
<name>A0A1G8DTZ7_9FLAO</name>
<evidence type="ECO:0000259" key="2">
    <source>
        <dbReference type="Pfam" id="PF03734"/>
    </source>
</evidence>
<dbReference type="STRING" id="311334.SAMN05421846_101310"/>
<accession>A0A1G8DTZ7</accession>
<evidence type="ECO:0000313" key="3">
    <source>
        <dbReference type="EMBL" id="SDH61164.1"/>
    </source>
</evidence>
<gene>
    <name evidence="3" type="ORF">SAMN05421846_101310</name>
</gene>
<dbReference type="Pfam" id="PF03734">
    <property type="entry name" value="YkuD"/>
    <property type="match status" value="1"/>
</dbReference>
<evidence type="ECO:0000256" key="1">
    <source>
        <dbReference type="SAM" id="MobiDB-lite"/>
    </source>
</evidence>
<evidence type="ECO:0000313" key="4">
    <source>
        <dbReference type="Proteomes" id="UP000198869"/>
    </source>
</evidence>
<dbReference type="EMBL" id="FNDW01000001">
    <property type="protein sequence ID" value="SDH61164.1"/>
    <property type="molecule type" value="Genomic_DNA"/>
</dbReference>